<dbReference type="SUPFAM" id="SSF144232">
    <property type="entry name" value="HIT/MYND zinc finger-like"/>
    <property type="match status" value="1"/>
</dbReference>
<accession>A0A2A9PBA3</accession>
<proteinExistence type="predicted"/>
<dbReference type="AlphaFoldDB" id="A0A2A9PBA3"/>
<sequence length="350" mass="39684">MHVIPRHFYSSIDQLRSLKPRRCEWCGIQYGDLRRCGACQVVYYCQPACQLADSVHHAEPCNTIFNARCAYTRECRKVPPDLAAIEYSLMAVHRARVGGYGKPGGSAEVVQTALKDLQDMLRRVSFNEVRSLGLCCMLPGLLIRLGRDDEALQYIKFNNCLYRRLYDPVDFQNMVPAELDDDGNLVESADDDPSECTHNCGLHDEIDLFHQRAESLLQGGRLLLSHAPFILLLKMRALLVLKTLQNAQLAFFGILPQEIIDLIKARVLDSVTCNRQDMLVATPETMQQLDGELERDVQVTCQYIQTCSSKFWDIFTTDTDAKFLSDPSSYELGQPWEEYSRLVVGSIYAA</sequence>
<keyword evidence="7" id="KW-1185">Reference proteome</keyword>
<organism evidence="6 7">
    <name type="scientific">Ophiocordyceps unilateralis</name>
    <name type="common">Zombie-ant fungus</name>
    <name type="synonym">Torrubia unilateralis</name>
    <dbReference type="NCBI Taxonomy" id="268505"/>
    <lineage>
        <taxon>Eukaryota</taxon>
        <taxon>Fungi</taxon>
        <taxon>Dikarya</taxon>
        <taxon>Ascomycota</taxon>
        <taxon>Pezizomycotina</taxon>
        <taxon>Sordariomycetes</taxon>
        <taxon>Hypocreomycetidae</taxon>
        <taxon>Hypocreales</taxon>
        <taxon>Ophiocordycipitaceae</taxon>
        <taxon>Ophiocordyceps</taxon>
    </lineage>
</organism>
<dbReference type="Proteomes" id="UP000037136">
    <property type="component" value="Unassembled WGS sequence"/>
</dbReference>
<evidence type="ECO:0000256" key="4">
    <source>
        <dbReference type="PROSITE-ProRule" id="PRU00134"/>
    </source>
</evidence>
<dbReference type="PROSITE" id="PS01360">
    <property type="entry name" value="ZF_MYND_1"/>
    <property type="match status" value="1"/>
</dbReference>
<dbReference type="GO" id="GO:0008270">
    <property type="term" value="F:zinc ion binding"/>
    <property type="evidence" value="ECO:0007669"/>
    <property type="project" value="UniProtKB-KW"/>
</dbReference>
<reference evidence="6 7" key="2">
    <citation type="journal article" date="2017" name="Sci. Rep.">
        <title>Ant-infecting Ophiocordyceps genomes reveal a high diversity of potential behavioral manipulation genes and a possible major role for enterotoxins.</title>
        <authorList>
            <person name="de Bekker C."/>
            <person name="Ohm R.A."/>
            <person name="Evans H.C."/>
            <person name="Brachmann A."/>
            <person name="Hughes D.P."/>
        </authorList>
    </citation>
    <scope>NUCLEOTIDE SEQUENCE [LARGE SCALE GENOMIC DNA]</scope>
    <source>
        <strain evidence="6 7">SC16a</strain>
    </source>
</reference>
<protein>
    <recommendedName>
        <fullName evidence="5">MYND-type domain-containing protein</fullName>
    </recommendedName>
</protein>
<keyword evidence="2 4" id="KW-0863">Zinc-finger</keyword>
<evidence type="ECO:0000256" key="1">
    <source>
        <dbReference type="ARBA" id="ARBA00022723"/>
    </source>
</evidence>
<evidence type="ECO:0000259" key="5">
    <source>
        <dbReference type="PROSITE" id="PS50865"/>
    </source>
</evidence>
<dbReference type="PROSITE" id="PS50865">
    <property type="entry name" value="ZF_MYND_2"/>
    <property type="match status" value="1"/>
</dbReference>
<comment type="caution">
    <text evidence="6">The sequence shown here is derived from an EMBL/GenBank/DDBJ whole genome shotgun (WGS) entry which is preliminary data.</text>
</comment>
<reference evidence="6 7" key="1">
    <citation type="journal article" date="2015" name="BMC Genomics">
        <title>Gene expression during zombie ant biting behavior reflects the complexity underlying fungal parasitic behavioral manipulation.</title>
        <authorList>
            <person name="de Bekker C."/>
            <person name="Ohm R.A."/>
            <person name="Loreto R.G."/>
            <person name="Sebastian A."/>
            <person name="Albert I."/>
            <person name="Merrow M."/>
            <person name="Brachmann A."/>
            <person name="Hughes D.P."/>
        </authorList>
    </citation>
    <scope>NUCLEOTIDE SEQUENCE [LARGE SCALE GENOMIC DNA]</scope>
    <source>
        <strain evidence="6 7">SC16a</strain>
    </source>
</reference>
<evidence type="ECO:0000256" key="3">
    <source>
        <dbReference type="ARBA" id="ARBA00022833"/>
    </source>
</evidence>
<evidence type="ECO:0000313" key="6">
    <source>
        <dbReference type="EMBL" id="PFH58578.1"/>
    </source>
</evidence>
<dbReference type="Pfam" id="PF01753">
    <property type="entry name" value="zf-MYND"/>
    <property type="match status" value="1"/>
</dbReference>
<dbReference type="OrthoDB" id="5952526at2759"/>
<gene>
    <name evidence="6" type="ORF">XA68_13480</name>
</gene>
<evidence type="ECO:0000256" key="2">
    <source>
        <dbReference type="ARBA" id="ARBA00022771"/>
    </source>
</evidence>
<name>A0A2A9PBA3_OPHUN</name>
<keyword evidence="3" id="KW-0862">Zinc</keyword>
<dbReference type="InterPro" id="IPR002893">
    <property type="entry name" value="Znf_MYND"/>
</dbReference>
<keyword evidence="1" id="KW-0479">Metal-binding</keyword>
<dbReference type="EMBL" id="LAZP02000278">
    <property type="protein sequence ID" value="PFH58578.1"/>
    <property type="molecule type" value="Genomic_DNA"/>
</dbReference>
<feature type="domain" description="MYND-type" evidence="5">
    <location>
        <begin position="23"/>
        <end position="61"/>
    </location>
</feature>
<evidence type="ECO:0000313" key="7">
    <source>
        <dbReference type="Proteomes" id="UP000037136"/>
    </source>
</evidence>
<dbReference type="Gene3D" id="6.10.140.2220">
    <property type="match status" value="1"/>
</dbReference>